<dbReference type="KEGG" id="bpg:Bathy14g02770"/>
<gene>
    <name evidence="1" type="ordered locus">Bathy14g02770</name>
</gene>
<evidence type="ECO:0000313" key="1">
    <source>
        <dbReference type="EMBL" id="CCO19535.1"/>
    </source>
</evidence>
<dbReference type="RefSeq" id="XP_007509078.1">
    <property type="nucleotide sequence ID" value="XM_007509016.1"/>
</dbReference>
<organism evidence="1 2">
    <name type="scientific">Bathycoccus prasinos</name>
    <dbReference type="NCBI Taxonomy" id="41875"/>
    <lineage>
        <taxon>Eukaryota</taxon>
        <taxon>Viridiplantae</taxon>
        <taxon>Chlorophyta</taxon>
        <taxon>Mamiellophyceae</taxon>
        <taxon>Mamiellales</taxon>
        <taxon>Bathycoccaceae</taxon>
        <taxon>Bathycoccus</taxon>
    </lineage>
</organism>
<evidence type="ECO:0000313" key="2">
    <source>
        <dbReference type="Proteomes" id="UP000198341"/>
    </source>
</evidence>
<accession>K8F411</accession>
<dbReference type="OrthoDB" id="496080at2759"/>
<dbReference type="EMBL" id="FO082265">
    <property type="protein sequence ID" value="CCO19535.1"/>
    <property type="molecule type" value="Genomic_DNA"/>
</dbReference>
<proteinExistence type="predicted"/>
<protein>
    <submittedName>
        <fullName evidence="1">Uncharacterized protein</fullName>
    </submittedName>
</protein>
<name>K8F411_9CHLO</name>
<dbReference type="AlphaFoldDB" id="K8F411"/>
<sequence length="79" mass="8990">MTNTIDEYDVLVYPGFLRRNVAKWNEDGSFAPLVRARGYKGDTFILQLKTNEVDCDITEIEANLGLNGKRLNSTRKPNI</sequence>
<reference evidence="1 2" key="1">
    <citation type="submission" date="2011-10" db="EMBL/GenBank/DDBJ databases">
        <authorList>
            <person name="Genoscope - CEA"/>
        </authorList>
    </citation>
    <scope>NUCLEOTIDE SEQUENCE [LARGE SCALE GENOMIC DNA]</scope>
    <source>
        <strain evidence="1 2">RCC 1105</strain>
    </source>
</reference>
<dbReference type="GeneID" id="19011926"/>
<keyword evidence="2" id="KW-1185">Reference proteome</keyword>
<dbReference type="Proteomes" id="UP000198341">
    <property type="component" value="Chromosome 14"/>
</dbReference>